<gene>
    <name evidence="2" type="ORF">DAMNIGENAA_23690</name>
</gene>
<dbReference type="Proteomes" id="UP001144372">
    <property type="component" value="Unassembled WGS sequence"/>
</dbReference>
<dbReference type="EMBL" id="BSDR01000001">
    <property type="protein sequence ID" value="GLI34936.1"/>
    <property type="molecule type" value="Genomic_DNA"/>
</dbReference>
<keyword evidence="3" id="KW-1185">Reference proteome</keyword>
<reference evidence="2" key="1">
    <citation type="submission" date="2022-12" db="EMBL/GenBank/DDBJ databases">
        <title>Reference genome sequencing for broad-spectrum identification of bacterial and archaeal isolates by mass spectrometry.</title>
        <authorList>
            <person name="Sekiguchi Y."/>
            <person name="Tourlousse D.M."/>
        </authorList>
    </citation>
    <scope>NUCLEOTIDE SEQUENCE</scope>
    <source>
        <strain evidence="2">ASRB1</strain>
    </source>
</reference>
<evidence type="ECO:0000313" key="2">
    <source>
        <dbReference type="EMBL" id="GLI34936.1"/>
    </source>
</evidence>
<evidence type="ECO:0000256" key="1">
    <source>
        <dbReference type="SAM" id="MobiDB-lite"/>
    </source>
</evidence>
<evidence type="ECO:0000313" key="3">
    <source>
        <dbReference type="Proteomes" id="UP001144372"/>
    </source>
</evidence>
<sequence>MTKIEKAVKIVSDLYEFYRRIPKVSSHGSARDEKYNQALQRTARERDRR</sequence>
<dbReference type="RefSeq" id="WP_281794410.1">
    <property type="nucleotide sequence ID" value="NZ_BSDR01000001.1"/>
</dbReference>
<proteinExistence type="predicted"/>
<feature type="region of interest" description="Disordered" evidence="1">
    <location>
        <begin position="25"/>
        <end position="49"/>
    </location>
</feature>
<name>A0A9W6L989_9BACT</name>
<organism evidence="2 3">
    <name type="scientific">Desulforhabdus amnigena</name>
    <dbReference type="NCBI Taxonomy" id="40218"/>
    <lineage>
        <taxon>Bacteria</taxon>
        <taxon>Pseudomonadati</taxon>
        <taxon>Thermodesulfobacteriota</taxon>
        <taxon>Syntrophobacteria</taxon>
        <taxon>Syntrophobacterales</taxon>
        <taxon>Syntrophobacteraceae</taxon>
        <taxon>Desulforhabdus</taxon>
    </lineage>
</organism>
<comment type="caution">
    <text evidence="2">The sequence shown here is derived from an EMBL/GenBank/DDBJ whole genome shotgun (WGS) entry which is preliminary data.</text>
</comment>
<accession>A0A9W6L989</accession>
<dbReference type="AlphaFoldDB" id="A0A9W6L989"/>
<protein>
    <submittedName>
        <fullName evidence="2">Uncharacterized protein</fullName>
    </submittedName>
</protein>